<evidence type="ECO:0000313" key="1">
    <source>
        <dbReference type="EMBL" id="KAL0937160.1"/>
    </source>
</evidence>
<name>A0ACC3YYY7_COLTU</name>
<dbReference type="Proteomes" id="UP000805649">
    <property type="component" value="Unassembled WGS sequence"/>
</dbReference>
<reference evidence="1 2" key="1">
    <citation type="journal article" date="2020" name="Phytopathology">
        <title>Genome Sequence Resources of Colletotrichum truncatum, C. plurivorum, C. musicola, and C. sojae: Four Species Pathogenic to Soybean (Glycine max).</title>
        <authorList>
            <person name="Rogerio F."/>
            <person name="Boufleur T.R."/>
            <person name="Ciampi-Guillardi M."/>
            <person name="Sukno S.A."/>
            <person name="Thon M.R."/>
            <person name="Massola Junior N.S."/>
            <person name="Baroncelli R."/>
        </authorList>
    </citation>
    <scope>NUCLEOTIDE SEQUENCE [LARGE SCALE GENOMIC DNA]</scope>
    <source>
        <strain evidence="1 2">CMES1059</strain>
    </source>
</reference>
<comment type="caution">
    <text evidence="1">The sequence shown here is derived from an EMBL/GenBank/DDBJ whole genome shotgun (WGS) entry which is preliminary data.</text>
</comment>
<dbReference type="EMBL" id="VUJX02000004">
    <property type="protein sequence ID" value="KAL0937160.1"/>
    <property type="molecule type" value="Genomic_DNA"/>
</dbReference>
<organism evidence="1 2">
    <name type="scientific">Colletotrichum truncatum</name>
    <name type="common">Anthracnose fungus</name>
    <name type="synonym">Colletotrichum capsici</name>
    <dbReference type="NCBI Taxonomy" id="5467"/>
    <lineage>
        <taxon>Eukaryota</taxon>
        <taxon>Fungi</taxon>
        <taxon>Dikarya</taxon>
        <taxon>Ascomycota</taxon>
        <taxon>Pezizomycotina</taxon>
        <taxon>Sordariomycetes</taxon>
        <taxon>Hypocreomycetidae</taxon>
        <taxon>Glomerellales</taxon>
        <taxon>Glomerellaceae</taxon>
        <taxon>Colletotrichum</taxon>
        <taxon>Colletotrichum truncatum species complex</taxon>
    </lineage>
</organism>
<protein>
    <submittedName>
        <fullName evidence="1">Vegetative incompatibility protein HET-E-1-like protein 15</fullName>
    </submittedName>
</protein>
<sequence length="1270" mass="141443">MPKQLVAKEHILSGDLKGYDDQGDCAQTTFDGVGVQISGAGNFHAGRDVFIGKVSPNKSRCLVDLRLTDPAIDKLRIEASKGGLIKDLCYWILENPDFAAWRDDPMSRLLWVRGDPGKGKTMLLCGIINELQQDSHYNILGFFFCQATDRRLNTSTAVLRGLLYHLLSQHNHLVSHLQQKYDQGGKELFEDVNAWFSLSEILTNVLQDSSLQEVFLIVDALDECEGDRDDLLDFISKTCGSGRVKWIVSSRNLPEIEEKFRSVPHKVEISLEQSHVSVAAAVHSYIQYKMEHLAQSKRYTPEIRNAIEQYLLSNADNTFLWVALVCQELMHVRAWSARERVKSFPRGLNSLYNRMIAHVRESDDANFCMQILAVATVAYRPISLVEMYHIVDFPEDFPQDQELLEELIQFCGSFLTLRESVVYFVHHSAKEFLQKEAASDVYPAGITDIHNSIFLKSIQVISSILKRNIYRIEDPGLRVDQIRRPDPDPLASLRYSCIHCIDHLYDAIPKNHMIRYFQERNEIGHFFTARYLLWLEAISLLGSVSEVVLSLSKLSARLQTISNRIELIGLIQDAVRFIRYHKTCIETYPLQIYDSALLLSPAQSLIRKVYSGDEPEWINVKPVMEDDWSPCLQTLEGHALDITRVVYSYSGDLLASGCMDGTIRIWETSAGAVTQIINTNKRYETGPISFSADGRLLAVGISRHCEIWDTVTGHFIRTLESHHALVLSLAISVDGNTFASASQDSTVNVSNIATGDLVKTFKLSECDHTRLDAVAFSPDTRIMAAAFHEHGIKIYCTIAGTCTRTIGSHEEFVRSIAFSPDDRMIATGLHDSSVKIRDMSTGVLTHTFEGHLDWVNSVAFSHDGRMIASGSDDFTIKVWDLATAVCKQTLKDHCGPISSVAFSPDSRILASGCADHSIKMWDTSMSTSSHTYKDHSSTINLIIFSPDSRKFASGSDDFSIKVWDAATGCCLYTLSGHEGSIKSITFSPDGGRILVSGSYDNTIRIWDTATGACIRTLPGHSDTINSLVFSDLSTFISASDDCTIKIWDMDTGICHQTLESPDGPVDSIAFSHDKSILAWASDCSIKLQDETENADSQLRILRGHTDIIKSIAFSHKGLRQMIASASYDETIKIWDTATGSCVQNLAMGKPIDKIEFESEQLLRTDLGTVVLSYSDLDSQSDSSYYPLESAMSDILTRPTPPLVRSFGISGGTWIAWNNKKVLWLPSEYWPRRSAISGTTVVIGCRTGRILVFGLSIKTGFGALSIQAAGG</sequence>
<gene>
    <name evidence="1" type="ORF">CTRU02_206891</name>
</gene>
<evidence type="ECO:0000313" key="2">
    <source>
        <dbReference type="Proteomes" id="UP000805649"/>
    </source>
</evidence>
<keyword evidence="2" id="KW-1185">Reference proteome</keyword>
<proteinExistence type="predicted"/>
<accession>A0ACC3YYY7</accession>